<evidence type="ECO:0000259" key="1">
    <source>
        <dbReference type="Pfam" id="PF07007"/>
    </source>
</evidence>
<name>G6FSD4_9CYAN</name>
<reference evidence="2 3" key="1">
    <citation type="submission" date="2011-09" db="EMBL/GenBank/DDBJ databases">
        <title>The draft genome of Fischerella sp. JSC-11.</title>
        <authorList>
            <consortium name="US DOE Joint Genome Institute (JGI-PGF)"/>
            <person name="Lucas S."/>
            <person name="Han J."/>
            <person name="Lapidus A."/>
            <person name="Cheng J.-F."/>
            <person name="Goodwin L."/>
            <person name="Pitluck S."/>
            <person name="Peters L."/>
            <person name="Land M.L."/>
            <person name="Hauser L."/>
            <person name="Sarkisova S."/>
            <person name="Bryant D.A."/>
            <person name="Brown I."/>
            <person name="Woyke T.J."/>
        </authorList>
    </citation>
    <scope>NUCLEOTIDE SEQUENCE [LARGE SCALE GENOMIC DNA]</scope>
    <source>
        <strain evidence="2 3">JSC-11</strain>
    </source>
</reference>
<gene>
    <name evidence="2" type="ORF">FJSC11DRAFT_2030</name>
</gene>
<dbReference type="AlphaFoldDB" id="G6FSD4"/>
<evidence type="ECO:0000313" key="2">
    <source>
        <dbReference type="EMBL" id="EHC15119.1"/>
    </source>
</evidence>
<dbReference type="Pfam" id="PF07007">
    <property type="entry name" value="LprI"/>
    <property type="match status" value="1"/>
</dbReference>
<evidence type="ECO:0000313" key="3">
    <source>
        <dbReference type="Proteomes" id="UP000004344"/>
    </source>
</evidence>
<dbReference type="InterPro" id="IPR009739">
    <property type="entry name" value="LprI-like_N"/>
</dbReference>
<dbReference type="Proteomes" id="UP000004344">
    <property type="component" value="Unassembled WGS sequence"/>
</dbReference>
<comment type="caution">
    <text evidence="2">The sequence shown here is derived from an EMBL/GenBank/DDBJ whole genome shotgun (WGS) entry which is preliminary data.</text>
</comment>
<dbReference type="EMBL" id="AGIZ01000005">
    <property type="protein sequence ID" value="EHC15119.1"/>
    <property type="molecule type" value="Genomic_DNA"/>
</dbReference>
<proteinExistence type="predicted"/>
<organism evidence="2 3">
    <name type="scientific">Fischerella thermalis JSC-11</name>
    <dbReference type="NCBI Taxonomy" id="741277"/>
    <lineage>
        <taxon>Bacteria</taxon>
        <taxon>Bacillati</taxon>
        <taxon>Cyanobacteriota</taxon>
        <taxon>Cyanophyceae</taxon>
        <taxon>Nostocales</taxon>
        <taxon>Hapalosiphonaceae</taxon>
        <taxon>Fischerella</taxon>
    </lineage>
</organism>
<accession>G6FSD4</accession>
<dbReference type="Gene3D" id="1.20.1270.180">
    <property type="match status" value="1"/>
</dbReference>
<sequence>MPLHCWLYINVLPNLAGETSQQIAQNVNCNNPQTRQQMIICSDRAYKAADQKLNQVYKALQTKITTNQKKRLTNAQLAWIKKLSNLEYPWLQK</sequence>
<protein>
    <recommendedName>
        <fullName evidence="1">Lysozyme inhibitor LprI-like N-terminal domain-containing protein</fullName>
    </recommendedName>
</protein>
<dbReference type="PATRIC" id="fig|741277.3.peg.1889"/>
<feature type="domain" description="Lysozyme inhibitor LprI-like N-terminal" evidence="1">
    <location>
        <begin position="29"/>
        <end position="81"/>
    </location>
</feature>
<keyword evidence="3" id="KW-1185">Reference proteome</keyword>